<organism evidence="2 3">
    <name type="scientific">Candidatus Kerfeldbacteria bacterium RIFOXYB2_FULL_38_14</name>
    <dbReference type="NCBI Taxonomy" id="1798547"/>
    <lineage>
        <taxon>Bacteria</taxon>
        <taxon>Candidatus Kerfeldiibacteriota</taxon>
    </lineage>
</organism>
<dbReference type="EMBL" id="MHKI01000009">
    <property type="protein sequence ID" value="OGY87371.1"/>
    <property type="molecule type" value="Genomic_DNA"/>
</dbReference>
<sequence length="89" mass="10444">MQIPLYIFLILYGVIFSVYLVWTFFNLYHIIKFGFFDFTGKVNTLLFVGFSLVILSVTYFLLKDIVWTDSLMLFSPISNFFDNSSSLKL</sequence>
<keyword evidence="1" id="KW-1133">Transmembrane helix</keyword>
<protein>
    <submittedName>
        <fullName evidence="2">Uncharacterized protein</fullName>
    </submittedName>
</protein>
<proteinExistence type="predicted"/>
<accession>A0A1G2BDT1</accession>
<reference evidence="2 3" key="1">
    <citation type="journal article" date="2016" name="Nat. Commun.">
        <title>Thousands of microbial genomes shed light on interconnected biogeochemical processes in an aquifer system.</title>
        <authorList>
            <person name="Anantharaman K."/>
            <person name="Brown C.T."/>
            <person name="Hug L.A."/>
            <person name="Sharon I."/>
            <person name="Castelle C.J."/>
            <person name="Probst A.J."/>
            <person name="Thomas B.C."/>
            <person name="Singh A."/>
            <person name="Wilkins M.J."/>
            <person name="Karaoz U."/>
            <person name="Brodie E.L."/>
            <person name="Williams K.H."/>
            <person name="Hubbard S.S."/>
            <person name="Banfield J.F."/>
        </authorList>
    </citation>
    <scope>NUCLEOTIDE SEQUENCE [LARGE SCALE GENOMIC DNA]</scope>
</reference>
<dbReference type="Proteomes" id="UP000176420">
    <property type="component" value="Unassembled WGS sequence"/>
</dbReference>
<gene>
    <name evidence="2" type="ORF">A2319_05390</name>
</gene>
<evidence type="ECO:0000313" key="2">
    <source>
        <dbReference type="EMBL" id="OGY87371.1"/>
    </source>
</evidence>
<comment type="caution">
    <text evidence="2">The sequence shown here is derived from an EMBL/GenBank/DDBJ whole genome shotgun (WGS) entry which is preliminary data.</text>
</comment>
<evidence type="ECO:0000313" key="3">
    <source>
        <dbReference type="Proteomes" id="UP000176420"/>
    </source>
</evidence>
<name>A0A1G2BDT1_9BACT</name>
<dbReference type="AlphaFoldDB" id="A0A1G2BDT1"/>
<feature type="transmembrane region" description="Helical" evidence="1">
    <location>
        <begin position="42"/>
        <end position="62"/>
    </location>
</feature>
<keyword evidence="1" id="KW-0812">Transmembrane</keyword>
<evidence type="ECO:0000256" key="1">
    <source>
        <dbReference type="SAM" id="Phobius"/>
    </source>
</evidence>
<feature type="transmembrane region" description="Helical" evidence="1">
    <location>
        <begin position="6"/>
        <end position="30"/>
    </location>
</feature>
<keyword evidence="1" id="KW-0472">Membrane</keyword>